<keyword evidence="2" id="KW-1185">Reference proteome</keyword>
<dbReference type="InterPro" id="IPR010354">
    <property type="entry name" value="Oleate_hydratase"/>
</dbReference>
<dbReference type="InterPro" id="IPR036188">
    <property type="entry name" value="FAD/NAD-bd_sf"/>
</dbReference>
<dbReference type="Gene3D" id="3.50.50.60">
    <property type="entry name" value="FAD/NAD(P)-binding domain"/>
    <property type="match status" value="2"/>
</dbReference>
<evidence type="ECO:0000313" key="1">
    <source>
        <dbReference type="EMBL" id="KAE8381472.1"/>
    </source>
</evidence>
<accession>A0A5N7BI38</accession>
<dbReference type="SUPFAM" id="SSF51905">
    <property type="entry name" value="FAD/NAD(P)-binding domain"/>
    <property type="match status" value="1"/>
</dbReference>
<proteinExistence type="predicted"/>
<dbReference type="Proteomes" id="UP000326198">
    <property type="component" value="Unassembled WGS sequence"/>
</dbReference>
<gene>
    <name evidence="1" type="ORF">BDV26DRAFT_255273</name>
</gene>
<dbReference type="GO" id="GO:0006631">
    <property type="term" value="P:fatty acid metabolic process"/>
    <property type="evidence" value="ECO:0007669"/>
    <property type="project" value="InterPro"/>
</dbReference>
<name>A0A5N7BI38_9EURO</name>
<dbReference type="GO" id="GO:0071949">
    <property type="term" value="F:FAD binding"/>
    <property type="evidence" value="ECO:0007669"/>
    <property type="project" value="InterPro"/>
</dbReference>
<sequence>MFRHSRDETLINKVACGGDEVQAVTTWDDVIEFPDLFGRDTLYSYCHGRRGVPWSFRVYDHVATYSEFALMDTKSISFKRDPQNVQAWLVGNGMASLAAAVHLIREGNVPGSHIHILDLRPGFGGEMATLDDGENGYYLPYQCLPDFHGDCTESLLSLVPSSEDPNMSLLDDIREFDIQQRSDPQEQAIPRAMRLDASGSSTVYTGGFQVGLKQRLELIKLILENERMLGSKSINEVFEESFFETSFWSQWSTVFAFQPWHSVIEFRRHLRKYLEDAQSLNDVDGSTRTKYNLFQSIVVPIISYLRDEQVDFRFNVEVTDVKFYPESGDPKTVFEIDFVKDGKDDLVTLDPQDICLVDLGFSRSGAVFGTNTAGPPFLSSNWEDILLREWRLWQKLSQRSSKFGNPINFLSRALESGIETFVTTLQGTEFVKLYDKLTNDSARTGAMLSLTNSKWLITISVPHQPVFPSQPADTHIICGYALSPASEGNFVKKPMFSCSGVEILTEVISHLGFPLQSILDKSITIPCGMPLGTAPLLTRSDHDRPQVVPHETTNFACLGQFAEIPDECTLSIEYSVRTAQQAVYTLLGLPKTPAMVKRNILWEVFDLLI</sequence>
<evidence type="ECO:0000313" key="2">
    <source>
        <dbReference type="Proteomes" id="UP000326198"/>
    </source>
</evidence>
<dbReference type="AlphaFoldDB" id="A0A5N7BI38"/>
<protein>
    <submittedName>
        <fullName evidence="1">Oleate hydratase</fullName>
    </submittedName>
</protein>
<dbReference type="EMBL" id="ML736170">
    <property type="protein sequence ID" value="KAE8381472.1"/>
    <property type="molecule type" value="Genomic_DNA"/>
</dbReference>
<reference evidence="1 2" key="1">
    <citation type="submission" date="2019-04" db="EMBL/GenBank/DDBJ databases">
        <title>Friends and foes A comparative genomics studyof 23 Aspergillus species from section Flavi.</title>
        <authorList>
            <consortium name="DOE Joint Genome Institute"/>
            <person name="Kjaerbolling I."/>
            <person name="Vesth T."/>
            <person name="Frisvad J.C."/>
            <person name="Nybo J.L."/>
            <person name="Theobald S."/>
            <person name="Kildgaard S."/>
            <person name="Isbrandt T."/>
            <person name="Kuo A."/>
            <person name="Sato A."/>
            <person name="Lyhne E.K."/>
            <person name="Kogle M.E."/>
            <person name="Wiebenga A."/>
            <person name="Kun R.S."/>
            <person name="Lubbers R.J."/>
            <person name="Makela M.R."/>
            <person name="Barry K."/>
            <person name="Chovatia M."/>
            <person name="Clum A."/>
            <person name="Daum C."/>
            <person name="Haridas S."/>
            <person name="He G."/>
            <person name="LaButti K."/>
            <person name="Lipzen A."/>
            <person name="Mondo S."/>
            <person name="Riley R."/>
            <person name="Salamov A."/>
            <person name="Simmons B.A."/>
            <person name="Magnuson J.K."/>
            <person name="Henrissat B."/>
            <person name="Mortensen U.H."/>
            <person name="Larsen T.O."/>
            <person name="Devries R.P."/>
            <person name="Grigoriev I.V."/>
            <person name="Machida M."/>
            <person name="Baker S.E."/>
            <person name="Andersen M.R."/>
        </authorList>
    </citation>
    <scope>NUCLEOTIDE SEQUENCE [LARGE SCALE GENOMIC DNA]</scope>
    <source>
        <strain evidence="1 2">IBT 29228</strain>
    </source>
</reference>
<dbReference type="Gene3D" id="3.30.9.80">
    <property type="match status" value="1"/>
</dbReference>
<dbReference type="PANTHER" id="PTHR37417:SF4">
    <property type="entry name" value="67 KDA MYOSIN-CROSS-REACTIVE ANTIGEN FAMILY PROTEIN (AFU_ORTHOLOGUE AFUA_3G03570)"/>
    <property type="match status" value="1"/>
</dbReference>
<dbReference type="PANTHER" id="PTHR37417">
    <property type="entry name" value="67 KDA MYOSIN-CROSS-REACTIVE ANTIGEN FAMILY PROTEIN (AFU_ORTHOLOGUE AFUA_5G09970)"/>
    <property type="match status" value="1"/>
</dbReference>
<dbReference type="OrthoDB" id="545169at2759"/>
<organism evidence="1 2">
    <name type="scientific">Aspergillus bertholletiae</name>
    <dbReference type="NCBI Taxonomy" id="1226010"/>
    <lineage>
        <taxon>Eukaryota</taxon>
        <taxon>Fungi</taxon>
        <taxon>Dikarya</taxon>
        <taxon>Ascomycota</taxon>
        <taxon>Pezizomycotina</taxon>
        <taxon>Eurotiomycetes</taxon>
        <taxon>Eurotiomycetidae</taxon>
        <taxon>Eurotiales</taxon>
        <taxon>Aspergillaceae</taxon>
        <taxon>Aspergillus</taxon>
        <taxon>Aspergillus subgen. Circumdati</taxon>
    </lineage>
</organism>
<dbReference type="Pfam" id="PF06100">
    <property type="entry name" value="MCRA"/>
    <property type="match status" value="1"/>
</dbReference>
<dbReference type="GO" id="GO:0050151">
    <property type="term" value="F:oleate hydratase activity"/>
    <property type="evidence" value="ECO:0007669"/>
    <property type="project" value="InterPro"/>
</dbReference>